<protein>
    <submittedName>
        <fullName evidence="1">Uncharacterized protein</fullName>
    </submittedName>
</protein>
<dbReference type="OrthoDB" id="8617598at2"/>
<comment type="caution">
    <text evidence="1">The sequence shown here is derived from an EMBL/GenBank/DDBJ whole genome shotgun (WGS) entry which is preliminary data.</text>
</comment>
<dbReference type="RefSeq" id="WP_105054677.1">
    <property type="nucleotide sequence ID" value="NZ_CAWNRT010000001.1"/>
</dbReference>
<evidence type="ECO:0000313" key="2">
    <source>
        <dbReference type="Proteomes" id="UP000239263"/>
    </source>
</evidence>
<dbReference type="Proteomes" id="UP000239263">
    <property type="component" value="Unassembled WGS sequence"/>
</dbReference>
<sequence>MYLVVSGEGETDIGKSNEAIGPLSKLIDKYIEPHSGFSLLEAEMLEVVHETEITRISKDKTIIKPLSRSGKKQGKETREFYRAARALAHVASNPERQPSLAVLFHDSDSNKWPDYQSKRQSMITGFEAQGFDNGVPFVAQPKSEAWLLCALKNGYQNCTAFEGRSGNDDSPHSLKGELEMHLGEPATRVKLNELVDDGEIDLAQIADMKSMTDFQESMKEVLGRMLGRPIE</sequence>
<dbReference type="EMBL" id="MSCO01000001">
    <property type="protein sequence ID" value="PQJ89135.1"/>
    <property type="molecule type" value="Genomic_DNA"/>
</dbReference>
<reference evidence="1 2" key="1">
    <citation type="submission" date="2016-12" db="EMBL/GenBank/DDBJ databases">
        <title>Diversity of luminous bacteria.</title>
        <authorList>
            <person name="Yoshizawa S."/>
            <person name="Kogure K."/>
        </authorList>
    </citation>
    <scope>NUCLEOTIDE SEQUENCE [LARGE SCALE GENOMIC DNA]</scope>
    <source>
        <strain evidence="1 2">ATCC 33715</strain>
    </source>
</reference>
<gene>
    <name evidence="1" type="ORF">BTO22_05855</name>
</gene>
<evidence type="ECO:0000313" key="1">
    <source>
        <dbReference type="EMBL" id="PQJ89135.1"/>
    </source>
</evidence>
<accession>A0A2S7XDD8</accession>
<name>A0A2S7XDD8_9GAMM</name>
<dbReference type="AlphaFoldDB" id="A0A2S7XDD8"/>
<organism evidence="1 2">
    <name type="scientific">Aliivibrio sifiae</name>
    <dbReference type="NCBI Taxonomy" id="566293"/>
    <lineage>
        <taxon>Bacteria</taxon>
        <taxon>Pseudomonadati</taxon>
        <taxon>Pseudomonadota</taxon>
        <taxon>Gammaproteobacteria</taxon>
        <taxon>Vibrionales</taxon>
        <taxon>Vibrionaceae</taxon>
        <taxon>Aliivibrio</taxon>
    </lineage>
</organism>
<proteinExistence type="predicted"/>